<dbReference type="GO" id="GO:0006438">
    <property type="term" value="P:valyl-tRNA aminoacylation"/>
    <property type="evidence" value="ECO:0007669"/>
    <property type="project" value="UniProtKB-UniRule"/>
</dbReference>
<dbReference type="SUPFAM" id="SSF47323">
    <property type="entry name" value="Anticodon-binding domain of a subclass of class I aminoacyl-tRNA synthetases"/>
    <property type="match status" value="1"/>
</dbReference>
<evidence type="ECO:0000259" key="12">
    <source>
        <dbReference type="Pfam" id="PF08264"/>
    </source>
</evidence>
<evidence type="ECO:0000256" key="8">
    <source>
        <dbReference type="ARBA" id="ARBA00047552"/>
    </source>
</evidence>
<dbReference type="GO" id="GO:0005829">
    <property type="term" value="C:cytosol"/>
    <property type="evidence" value="ECO:0007669"/>
    <property type="project" value="TreeGrafter"/>
</dbReference>
<keyword evidence="7 10" id="KW-0030">Aminoacyl-tRNA synthetase</keyword>
<dbReference type="AlphaFoldDB" id="A0A2M7U3E7"/>
<dbReference type="InterPro" id="IPR033705">
    <property type="entry name" value="Anticodon_Ia_Val"/>
</dbReference>
<feature type="domain" description="Methionyl/Valyl/Leucyl/Isoleucyl-tRNA synthetase anticodon-binding" evidence="12">
    <location>
        <begin position="637"/>
        <end position="727"/>
    </location>
</feature>
<dbReference type="InterPro" id="IPR009008">
    <property type="entry name" value="Val/Leu/Ile-tRNA-synth_edit"/>
</dbReference>
<keyword evidence="3 10" id="KW-0436">Ligase</keyword>
<gene>
    <name evidence="13" type="ORF">COY14_03360</name>
</gene>
<dbReference type="GO" id="GO:0004832">
    <property type="term" value="F:valine-tRNA ligase activity"/>
    <property type="evidence" value="ECO:0007669"/>
    <property type="project" value="UniProtKB-UniRule"/>
</dbReference>
<dbReference type="InterPro" id="IPR013155">
    <property type="entry name" value="M/V/L/I-tRNA-synth_anticd-bd"/>
</dbReference>
<evidence type="ECO:0000256" key="3">
    <source>
        <dbReference type="ARBA" id="ARBA00022598"/>
    </source>
</evidence>
<dbReference type="NCBIfam" id="TIGR00422">
    <property type="entry name" value="valS"/>
    <property type="match status" value="1"/>
</dbReference>
<dbReference type="GO" id="GO:0002161">
    <property type="term" value="F:aminoacyl-tRNA deacylase activity"/>
    <property type="evidence" value="ECO:0007669"/>
    <property type="project" value="InterPro"/>
</dbReference>
<dbReference type="PROSITE" id="PS00178">
    <property type="entry name" value="AA_TRNA_LIGASE_I"/>
    <property type="match status" value="1"/>
</dbReference>
<dbReference type="PANTHER" id="PTHR11946">
    <property type="entry name" value="VALYL-TRNA SYNTHETASES"/>
    <property type="match status" value="1"/>
</dbReference>
<dbReference type="CDD" id="cd07962">
    <property type="entry name" value="Anticodon_Ia_Val"/>
    <property type="match status" value="1"/>
</dbReference>
<feature type="domain" description="Aminoacyl-tRNA synthetase class Ia" evidence="11">
    <location>
        <begin position="42"/>
        <end position="583"/>
    </location>
</feature>
<dbReference type="Pfam" id="PF08264">
    <property type="entry name" value="Anticodon_1"/>
    <property type="match status" value="1"/>
</dbReference>
<dbReference type="Gene3D" id="3.90.740.10">
    <property type="entry name" value="Valyl/Leucyl/Isoleucyl-tRNA synthetase, editing domain"/>
    <property type="match status" value="1"/>
</dbReference>
<dbReference type="NCBIfam" id="NF004349">
    <property type="entry name" value="PRK05729.1"/>
    <property type="match status" value="1"/>
</dbReference>
<dbReference type="Gene3D" id="1.10.730.10">
    <property type="entry name" value="Isoleucyl-tRNA Synthetase, Domain 1"/>
    <property type="match status" value="1"/>
</dbReference>
<keyword evidence="5 10" id="KW-0067">ATP-binding</keyword>
<evidence type="ECO:0000256" key="2">
    <source>
        <dbReference type="ARBA" id="ARBA00022490"/>
    </source>
</evidence>
<dbReference type="InterPro" id="IPR002303">
    <property type="entry name" value="Valyl-tRNA_ligase"/>
</dbReference>
<dbReference type="InterPro" id="IPR009080">
    <property type="entry name" value="tRNAsynth_Ia_anticodon-bd"/>
</dbReference>
<dbReference type="InterPro" id="IPR014729">
    <property type="entry name" value="Rossmann-like_a/b/a_fold"/>
</dbReference>
<accession>A0A2M7U3E7</accession>
<dbReference type="SUPFAM" id="SSF50677">
    <property type="entry name" value="ValRS/IleRS/LeuRS editing domain"/>
    <property type="match status" value="1"/>
</dbReference>
<protein>
    <recommendedName>
        <fullName evidence="1 9">Valine--tRNA ligase</fullName>
        <ecNumber evidence="1 9">6.1.1.9</ecNumber>
    </recommendedName>
</protein>
<dbReference type="EC" id="6.1.1.9" evidence="1 9"/>
<evidence type="ECO:0000256" key="5">
    <source>
        <dbReference type="ARBA" id="ARBA00022840"/>
    </source>
</evidence>
<keyword evidence="4 10" id="KW-0547">Nucleotide-binding</keyword>
<name>A0A2M7U3E7_9BACT</name>
<reference evidence="14" key="1">
    <citation type="submission" date="2017-09" db="EMBL/GenBank/DDBJ databases">
        <title>Depth-based differentiation of microbial function through sediment-hosted aquifers and enrichment of novel symbionts in the deep terrestrial subsurface.</title>
        <authorList>
            <person name="Probst A.J."/>
            <person name="Ladd B."/>
            <person name="Jarett J.K."/>
            <person name="Geller-Mcgrath D.E."/>
            <person name="Sieber C.M.K."/>
            <person name="Emerson J.B."/>
            <person name="Anantharaman K."/>
            <person name="Thomas B.C."/>
            <person name="Malmstrom R."/>
            <person name="Stieglmeier M."/>
            <person name="Klingl A."/>
            <person name="Woyke T."/>
            <person name="Ryan C.M."/>
            <person name="Banfield J.F."/>
        </authorList>
    </citation>
    <scope>NUCLEOTIDE SEQUENCE [LARGE SCALE GENOMIC DNA]</scope>
</reference>
<evidence type="ECO:0000256" key="10">
    <source>
        <dbReference type="RuleBase" id="RU363035"/>
    </source>
</evidence>
<dbReference type="PANTHER" id="PTHR11946:SF93">
    <property type="entry name" value="VALINE--TRNA LIGASE, CHLOROPLASTIC_MITOCHONDRIAL 2"/>
    <property type="match status" value="1"/>
</dbReference>
<evidence type="ECO:0000256" key="6">
    <source>
        <dbReference type="ARBA" id="ARBA00022917"/>
    </source>
</evidence>
<comment type="caution">
    <text evidence="13">The sequence shown here is derived from an EMBL/GenBank/DDBJ whole genome shotgun (WGS) entry which is preliminary data.</text>
</comment>
<organism evidence="13 14">
    <name type="scientific">Candidatus Roizmanbacteria bacterium CG_4_10_14_0_2_um_filter_36_9</name>
    <dbReference type="NCBI Taxonomy" id="1974823"/>
    <lineage>
        <taxon>Bacteria</taxon>
        <taxon>Candidatus Roizmaniibacteriota</taxon>
    </lineage>
</organism>
<keyword evidence="6 10" id="KW-0648">Protein biosynthesis</keyword>
<dbReference type="SUPFAM" id="SSF52374">
    <property type="entry name" value="Nucleotidylyl transferase"/>
    <property type="match status" value="1"/>
</dbReference>
<evidence type="ECO:0000259" key="11">
    <source>
        <dbReference type="Pfam" id="PF00133"/>
    </source>
</evidence>
<evidence type="ECO:0000256" key="7">
    <source>
        <dbReference type="ARBA" id="ARBA00023146"/>
    </source>
</evidence>
<evidence type="ECO:0000256" key="4">
    <source>
        <dbReference type="ARBA" id="ARBA00022741"/>
    </source>
</evidence>
<evidence type="ECO:0000313" key="13">
    <source>
        <dbReference type="EMBL" id="PIZ65012.1"/>
    </source>
</evidence>
<comment type="similarity">
    <text evidence="10">Belongs to the class-I aminoacyl-tRNA synthetase family.</text>
</comment>
<dbReference type="PRINTS" id="PR00986">
    <property type="entry name" value="TRNASYNTHVAL"/>
</dbReference>
<dbReference type="EMBL" id="PFOD01000065">
    <property type="protein sequence ID" value="PIZ65012.1"/>
    <property type="molecule type" value="Genomic_DNA"/>
</dbReference>
<proteinExistence type="inferred from homology"/>
<dbReference type="InterPro" id="IPR001412">
    <property type="entry name" value="aa-tRNA-synth_I_CS"/>
</dbReference>
<evidence type="ECO:0000256" key="1">
    <source>
        <dbReference type="ARBA" id="ARBA00013169"/>
    </source>
</evidence>
<dbReference type="Proteomes" id="UP000230027">
    <property type="component" value="Unassembled WGS sequence"/>
</dbReference>
<sequence length="729" mass="84853">MRSRNKFGMTKVSLCSVAALVVRCQNRYMNNKYNFQNYEEKLYSFWEKKGFFEGKVNPDKESFSIILPPPNANADLHLGHAMYVYEDVMIRYNKLQGKEVLWLAGADHAGIETQFVYEKHLRKQNKSRFDFDRKTLFSDIWEFVMKNREVMENQLRRLGFALDWSRKKFTMDEDIVKIVYDTFKKLHDDGLVYRANRLVSYCTNCGTSFSDLEVNDIEITGKLYYIDYEVKEGGKITIATTRPETYFGDVAVMVHPDDSRYKDLIGKTVALPFIDREIPIIADEYVDPKFGTGAVKVTPDHDANDFEIGKKHELKSHPIIGFDGKMKDTGFPEIEGLSVIEARKIILSKLEKSGNLVKIVRHEMVLHTCYRCGKTLEPLPKEQWFISVDPLKKEAIKLVKSGKIKVHPARFTKQLIQILEDFIDWNISRQIVWGIRIPAYKCQNGSWFVSVEKPKKCQICGECKFVQDEDTFDTWFSSAQWPFATLKTFEGLSEYFYPTTVMETGYDILRAWVSRMIMMCYYATEKVPFEHIFLHGMVRDKKGQKMSKSKGNVINPLKMIDQYGADALRASLIFGTREGGDVVLSEDKIESMRNFANKIWNIGRFIQMSKETSTFVQKETNIKSDADIAKVIFELKTEFEEVEKQYHINFKSFKLAKAFDLMYEFVWHRFADYYIEELKQPLRSGSMEASIKMEKVFVTSLKMLHPYIPFVTEAVWKSIHGEETSILDN</sequence>
<dbReference type="Gene3D" id="3.40.50.620">
    <property type="entry name" value="HUPs"/>
    <property type="match status" value="2"/>
</dbReference>
<keyword evidence="2" id="KW-0963">Cytoplasm</keyword>
<dbReference type="InterPro" id="IPR002300">
    <property type="entry name" value="aa-tRNA-synth_Ia"/>
</dbReference>
<comment type="catalytic activity">
    <reaction evidence="8">
        <text>tRNA(Val) + L-valine + ATP = L-valyl-tRNA(Val) + AMP + diphosphate</text>
        <dbReference type="Rhea" id="RHEA:10704"/>
        <dbReference type="Rhea" id="RHEA-COMP:9672"/>
        <dbReference type="Rhea" id="RHEA-COMP:9708"/>
        <dbReference type="ChEBI" id="CHEBI:30616"/>
        <dbReference type="ChEBI" id="CHEBI:33019"/>
        <dbReference type="ChEBI" id="CHEBI:57762"/>
        <dbReference type="ChEBI" id="CHEBI:78442"/>
        <dbReference type="ChEBI" id="CHEBI:78537"/>
        <dbReference type="ChEBI" id="CHEBI:456215"/>
        <dbReference type="EC" id="6.1.1.9"/>
    </reaction>
</comment>
<evidence type="ECO:0000313" key="14">
    <source>
        <dbReference type="Proteomes" id="UP000230027"/>
    </source>
</evidence>
<evidence type="ECO:0000256" key="9">
    <source>
        <dbReference type="NCBIfam" id="TIGR00422"/>
    </source>
</evidence>
<dbReference type="GO" id="GO:0005524">
    <property type="term" value="F:ATP binding"/>
    <property type="evidence" value="ECO:0007669"/>
    <property type="project" value="UniProtKB-KW"/>
</dbReference>
<dbReference type="Pfam" id="PF00133">
    <property type="entry name" value="tRNA-synt_1"/>
    <property type="match status" value="1"/>
</dbReference>